<dbReference type="Proteomes" id="UP000714380">
    <property type="component" value="Unassembled WGS sequence"/>
</dbReference>
<dbReference type="Pfam" id="PF17782">
    <property type="entry name" value="WHD_DprA"/>
    <property type="match status" value="1"/>
</dbReference>
<dbReference type="InterPro" id="IPR003488">
    <property type="entry name" value="DprA"/>
</dbReference>
<dbReference type="InterPro" id="IPR041614">
    <property type="entry name" value="DprA_WH"/>
</dbReference>
<evidence type="ECO:0000313" key="5">
    <source>
        <dbReference type="Proteomes" id="UP000714380"/>
    </source>
</evidence>
<dbReference type="NCBIfam" id="TIGR00732">
    <property type="entry name" value="dprA"/>
    <property type="match status" value="1"/>
</dbReference>
<keyword evidence="5" id="KW-1185">Reference proteome</keyword>
<dbReference type="Gene3D" id="3.40.50.450">
    <property type="match status" value="1"/>
</dbReference>
<evidence type="ECO:0000259" key="3">
    <source>
        <dbReference type="Pfam" id="PF17782"/>
    </source>
</evidence>
<dbReference type="InterPro" id="IPR057666">
    <property type="entry name" value="DrpA_SLOG"/>
</dbReference>
<feature type="domain" description="Smf/DprA SLOG" evidence="2">
    <location>
        <begin position="86"/>
        <end position="289"/>
    </location>
</feature>
<comment type="caution">
    <text evidence="4">The sequence shown here is derived from an EMBL/GenBank/DDBJ whole genome shotgun (WGS) entry which is preliminary data.</text>
</comment>
<dbReference type="Gene3D" id="1.10.10.10">
    <property type="entry name" value="Winged helix-like DNA-binding domain superfamily/Winged helix DNA-binding domain"/>
    <property type="match status" value="1"/>
</dbReference>
<sequence length="362" mass="38816">MLRDELLLAWWRLSKLPGLGNVTLNEIRQQLTKPAELLTLTREQLQVLGLSAEAAERWLTDDSLSAGFELLRDWRHHNRCGVLLAGMDPYPQALAATRDAPLFLYYHGDLEALKQPMVALVGSRNPTPYGLEWAQSCASSLAAAGITVVSGLALGIDGAAHQGALSGGRTIAVLGSGLDVIYPQRHLGLAQMVMQKGLLLSEFPPGTQPKPEHFPSRNRIVSGLSLGVVVVEAAQKSGSLITARLAAEQGREVFALPGAVTNPLSHGCHQLIREGALLVQNADEIRQELGLQDGLTAQVALALEPAATGVPALVNHIDYSMTATDVIAIRSALTIAELLPQLLDLELSGWLRQVPGGYMRLK</sequence>
<dbReference type="PANTHER" id="PTHR43022">
    <property type="entry name" value="PROTEIN SMF"/>
    <property type="match status" value="1"/>
</dbReference>
<name>A0ABS7ZN93_9GAMM</name>
<feature type="domain" description="DprA winged helix" evidence="3">
    <location>
        <begin position="311"/>
        <end position="357"/>
    </location>
</feature>
<accession>A0ABS7ZN93</accession>
<dbReference type="RefSeq" id="WP_225672910.1">
    <property type="nucleotide sequence ID" value="NZ_JAEDAH010000028.1"/>
</dbReference>
<gene>
    <name evidence="4" type="primary">dprA</name>
    <name evidence="4" type="ORF">I9W95_06090</name>
</gene>
<reference evidence="4 5" key="1">
    <citation type="submission" date="2020-12" db="EMBL/GenBank/DDBJ databases">
        <title>Novel Thalassolituus-related marine hydrocarbonoclastic bacteria mediated algae-derived hydrocarbons mineralization in twilight zone of the northern South China Sea.</title>
        <authorList>
            <person name="Dong C."/>
        </authorList>
    </citation>
    <scope>NUCLEOTIDE SEQUENCE [LARGE SCALE GENOMIC DNA]</scope>
    <source>
        <strain evidence="4 5">IMCC1826</strain>
    </source>
</reference>
<proteinExistence type="inferred from homology"/>
<dbReference type="EMBL" id="JAEDAH010000028">
    <property type="protein sequence ID" value="MCA6063176.1"/>
    <property type="molecule type" value="Genomic_DNA"/>
</dbReference>
<evidence type="ECO:0000313" key="4">
    <source>
        <dbReference type="EMBL" id="MCA6063176.1"/>
    </source>
</evidence>
<evidence type="ECO:0000256" key="1">
    <source>
        <dbReference type="ARBA" id="ARBA00006525"/>
    </source>
</evidence>
<organism evidence="4 5">
    <name type="scientific">Thalassolituus marinus</name>
    <dbReference type="NCBI Taxonomy" id="671053"/>
    <lineage>
        <taxon>Bacteria</taxon>
        <taxon>Pseudomonadati</taxon>
        <taxon>Pseudomonadota</taxon>
        <taxon>Gammaproteobacteria</taxon>
        <taxon>Oceanospirillales</taxon>
        <taxon>Oceanospirillaceae</taxon>
        <taxon>Thalassolituus</taxon>
    </lineage>
</organism>
<dbReference type="Pfam" id="PF02481">
    <property type="entry name" value="DNA_processg_A"/>
    <property type="match status" value="1"/>
</dbReference>
<evidence type="ECO:0000259" key="2">
    <source>
        <dbReference type="Pfam" id="PF02481"/>
    </source>
</evidence>
<comment type="similarity">
    <text evidence="1">Belongs to the DprA/Smf family.</text>
</comment>
<dbReference type="SUPFAM" id="SSF102405">
    <property type="entry name" value="MCP/YpsA-like"/>
    <property type="match status" value="1"/>
</dbReference>
<protein>
    <submittedName>
        <fullName evidence="4">DNA-protecting protein DprA</fullName>
    </submittedName>
</protein>
<dbReference type="PANTHER" id="PTHR43022:SF1">
    <property type="entry name" value="PROTEIN SMF"/>
    <property type="match status" value="1"/>
</dbReference>
<dbReference type="InterPro" id="IPR036388">
    <property type="entry name" value="WH-like_DNA-bd_sf"/>
</dbReference>